<accession>A0ABR1LK46</accession>
<evidence type="ECO:0000313" key="3">
    <source>
        <dbReference type="Proteomes" id="UP001365128"/>
    </source>
</evidence>
<name>A0ABR1LK46_9PEZI</name>
<keyword evidence="3" id="KW-1185">Reference proteome</keyword>
<feature type="chain" id="PRO_5047403528" description="Secreted protein" evidence="1">
    <location>
        <begin position="25"/>
        <end position="82"/>
    </location>
</feature>
<protein>
    <recommendedName>
        <fullName evidence="4">Secreted protein</fullName>
    </recommendedName>
</protein>
<proteinExistence type="predicted"/>
<dbReference type="EMBL" id="JBBPDW010000039">
    <property type="protein sequence ID" value="KAK7535559.1"/>
    <property type="molecule type" value="Genomic_DNA"/>
</dbReference>
<organism evidence="2 3">
    <name type="scientific">Phyllosticta citricarpa</name>
    <dbReference type="NCBI Taxonomy" id="55181"/>
    <lineage>
        <taxon>Eukaryota</taxon>
        <taxon>Fungi</taxon>
        <taxon>Dikarya</taxon>
        <taxon>Ascomycota</taxon>
        <taxon>Pezizomycotina</taxon>
        <taxon>Dothideomycetes</taxon>
        <taxon>Dothideomycetes incertae sedis</taxon>
        <taxon>Botryosphaeriales</taxon>
        <taxon>Phyllostictaceae</taxon>
        <taxon>Phyllosticta</taxon>
    </lineage>
</organism>
<evidence type="ECO:0000256" key="1">
    <source>
        <dbReference type="SAM" id="SignalP"/>
    </source>
</evidence>
<sequence>MGCKSVSCPFLSLQMLSCSLHVHANMCNDLFCPGRCRPALVEHATKLLSTCLRMRSQYPIYTILSSQKRLHDAGSGMLPACA</sequence>
<evidence type="ECO:0000313" key="2">
    <source>
        <dbReference type="EMBL" id="KAK7535559.1"/>
    </source>
</evidence>
<feature type="signal peptide" evidence="1">
    <location>
        <begin position="1"/>
        <end position="24"/>
    </location>
</feature>
<dbReference type="Proteomes" id="UP001365128">
    <property type="component" value="Unassembled WGS sequence"/>
</dbReference>
<gene>
    <name evidence="2" type="ORF">IWX46DRAFT_611161</name>
</gene>
<comment type="caution">
    <text evidence="2">The sequence shown here is derived from an EMBL/GenBank/DDBJ whole genome shotgun (WGS) entry which is preliminary data.</text>
</comment>
<evidence type="ECO:0008006" key="4">
    <source>
        <dbReference type="Google" id="ProtNLM"/>
    </source>
</evidence>
<keyword evidence="1" id="KW-0732">Signal</keyword>
<reference evidence="2 3" key="1">
    <citation type="submission" date="2024-04" db="EMBL/GenBank/DDBJ databases">
        <title>Phyllosticta paracitricarpa is synonymous to the EU quarantine fungus P. citricarpa based on phylogenomic analyses.</title>
        <authorList>
            <consortium name="Lawrence Berkeley National Laboratory"/>
            <person name="Van Ingen-Buijs V.A."/>
            <person name="Van Westerhoven A.C."/>
            <person name="Haridas S."/>
            <person name="Skiadas P."/>
            <person name="Martin F."/>
            <person name="Groenewald J.Z."/>
            <person name="Crous P.W."/>
            <person name="Seidl M.F."/>
        </authorList>
    </citation>
    <scope>NUCLEOTIDE SEQUENCE [LARGE SCALE GENOMIC DNA]</scope>
    <source>
        <strain evidence="2 3">CBS 122670</strain>
    </source>
</reference>